<dbReference type="InterPro" id="IPR043128">
    <property type="entry name" value="Rev_trsase/Diguanyl_cyclase"/>
</dbReference>
<dbReference type="Pfam" id="PF00990">
    <property type="entry name" value="GGDEF"/>
    <property type="match status" value="1"/>
</dbReference>
<name>A0ABT9SC05_9BURK</name>
<feature type="transmembrane region" description="Helical" evidence="1">
    <location>
        <begin position="132"/>
        <end position="151"/>
    </location>
</feature>
<keyword evidence="1" id="KW-0472">Membrane</keyword>
<dbReference type="InterPro" id="IPR001633">
    <property type="entry name" value="EAL_dom"/>
</dbReference>
<evidence type="ECO:0000313" key="4">
    <source>
        <dbReference type="EMBL" id="MDP9901383.1"/>
    </source>
</evidence>
<dbReference type="InterPro" id="IPR000160">
    <property type="entry name" value="GGDEF_dom"/>
</dbReference>
<evidence type="ECO:0000313" key="5">
    <source>
        <dbReference type="Proteomes" id="UP001226867"/>
    </source>
</evidence>
<dbReference type="NCBIfam" id="TIGR00254">
    <property type="entry name" value="GGDEF"/>
    <property type="match status" value="1"/>
</dbReference>
<dbReference type="PANTHER" id="PTHR33121:SF79">
    <property type="entry name" value="CYCLIC DI-GMP PHOSPHODIESTERASE PDED-RELATED"/>
    <property type="match status" value="1"/>
</dbReference>
<gene>
    <name evidence="4" type="ORF">J2W36_003650</name>
</gene>
<dbReference type="SUPFAM" id="SSF141868">
    <property type="entry name" value="EAL domain-like"/>
    <property type="match status" value="1"/>
</dbReference>
<keyword evidence="1" id="KW-0812">Transmembrane</keyword>
<keyword evidence="5" id="KW-1185">Reference proteome</keyword>
<evidence type="ECO:0000259" key="2">
    <source>
        <dbReference type="PROSITE" id="PS50883"/>
    </source>
</evidence>
<keyword evidence="1" id="KW-1133">Transmembrane helix</keyword>
<evidence type="ECO:0000259" key="3">
    <source>
        <dbReference type="PROSITE" id="PS50887"/>
    </source>
</evidence>
<dbReference type="SUPFAM" id="SSF55073">
    <property type="entry name" value="Nucleotide cyclase"/>
    <property type="match status" value="1"/>
</dbReference>
<feature type="transmembrane region" description="Helical" evidence="1">
    <location>
        <begin position="102"/>
        <end position="120"/>
    </location>
</feature>
<dbReference type="Proteomes" id="UP001226867">
    <property type="component" value="Unassembled WGS sequence"/>
</dbReference>
<dbReference type="PROSITE" id="PS50883">
    <property type="entry name" value="EAL"/>
    <property type="match status" value="1"/>
</dbReference>
<feature type="domain" description="EAL" evidence="2">
    <location>
        <begin position="407"/>
        <end position="663"/>
    </location>
</feature>
<proteinExistence type="predicted"/>
<dbReference type="SMART" id="SM00267">
    <property type="entry name" value="GGDEF"/>
    <property type="match status" value="1"/>
</dbReference>
<dbReference type="Gene3D" id="3.30.70.270">
    <property type="match status" value="1"/>
</dbReference>
<dbReference type="Pfam" id="PF00563">
    <property type="entry name" value="EAL"/>
    <property type="match status" value="1"/>
</dbReference>
<feature type="transmembrane region" description="Helical" evidence="1">
    <location>
        <begin position="63"/>
        <end position="81"/>
    </location>
</feature>
<accession>A0ABT9SC05</accession>
<dbReference type="CDD" id="cd01948">
    <property type="entry name" value="EAL"/>
    <property type="match status" value="1"/>
</dbReference>
<protein>
    <submittedName>
        <fullName evidence="4">Diguanylate cyclase (GGDEF)-like protein</fullName>
    </submittedName>
</protein>
<comment type="caution">
    <text evidence="4">The sequence shown here is derived from an EMBL/GenBank/DDBJ whole genome shotgun (WGS) entry which is preliminary data.</text>
</comment>
<dbReference type="EMBL" id="JAUSRO010000012">
    <property type="protein sequence ID" value="MDP9901383.1"/>
    <property type="molecule type" value="Genomic_DNA"/>
</dbReference>
<sequence>MAHSTPPTPAPLVAIDDALLSRMVRADQLTAVRQSVLAAIPINMVLSCVGALVAWHAGRAIEGLWWLALSLTVNVLRILVCKSDIASPSSPMASDGRHVERHLRIASVWAAASGGVWALIALLCDGYTTPQTIFYLTVVCGICAGSVIYGVPYAAVSISFITPALLSVAGCLVAAGGFDRQCLAAMALLFLAALLRGARLNERAFRQRSRLQNEATVVAAQLREAHERLQASAHELGIRATHDSLTGLLHRDGFTQAATAYIAQDPAHSYALMLLDLNGFKAVNDAFGHTVGDRVLQDTAKWLQHELQTLDAVIGRWGGDQFAVLSRQKPRHPPPEVVADALITAIPFATTRCGGHLGVSIGVSTATHAQVASMLIFADEALHEAKRAGRNTFRLVDDALYQRLAVRTDVERDLVQAIVSREIGVWFQPIISGDAQGRIHSLEGLLRWQHPRHGQIPPEQVIFAAASTGAAALLMQHILEDVCLALQTLAAHCPVLADTPIAMNISPREMAQLAVDDIVLGTLKANGVSPRRLHIEITEEVALDTRATRHRLKRLTAAGATIVLDDFGVGYSSLSSLRNDQVRQLKIDRSFICGLADSPGNQTLVEAVLQLGRSLNIAVVAEGIESQADLDVLQAMKCPLMQGYHIARPGPLPDIMAWAEQRAARG</sequence>
<evidence type="ECO:0000256" key="1">
    <source>
        <dbReference type="SAM" id="Phobius"/>
    </source>
</evidence>
<organism evidence="4 5">
    <name type="scientific">Variovorax ginsengisoli</name>
    <dbReference type="NCBI Taxonomy" id="363844"/>
    <lineage>
        <taxon>Bacteria</taxon>
        <taxon>Pseudomonadati</taxon>
        <taxon>Pseudomonadota</taxon>
        <taxon>Betaproteobacteria</taxon>
        <taxon>Burkholderiales</taxon>
        <taxon>Comamonadaceae</taxon>
        <taxon>Variovorax</taxon>
    </lineage>
</organism>
<feature type="transmembrane region" description="Helical" evidence="1">
    <location>
        <begin position="158"/>
        <end position="177"/>
    </location>
</feature>
<dbReference type="RefSeq" id="WP_307691157.1">
    <property type="nucleotide sequence ID" value="NZ_JAUSRO010000012.1"/>
</dbReference>
<dbReference type="PANTHER" id="PTHR33121">
    <property type="entry name" value="CYCLIC DI-GMP PHOSPHODIESTERASE PDEF"/>
    <property type="match status" value="1"/>
</dbReference>
<dbReference type="SMART" id="SM00052">
    <property type="entry name" value="EAL"/>
    <property type="match status" value="1"/>
</dbReference>
<dbReference type="PROSITE" id="PS50887">
    <property type="entry name" value="GGDEF"/>
    <property type="match status" value="1"/>
</dbReference>
<feature type="transmembrane region" description="Helical" evidence="1">
    <location>
        <begin position="35"/>
        <end position="57"/>
    </location>
</feature>
<dbReference type="CDD" id="cd01949">
    <property type="entry name" value="GGDEF"/>
    <property type="match status" value="1"/>
</dbReference>
<dbReference type="InterPro" id="IPR035919">
    <property type="entry name" value="EAL_sf"/>
</dbReference>
<dbReference type="InterPro" id="IPR029787">
    <property type="entry name" value="Nucleotide_cyclase"/>
</dbReference>
<dbReference type="InterPro" id="IPR050706">
    <property type="entry name" value="Cyclic-di-GMP_PDE-like"/>
</dbReference>
<feature type="domain" description="GGDEF" evidence="3">
    <location>
        <begin position="268"/>
        <end position="398"/>
    </location>
</feature>
<dbReference type="Gene3D" id="3.20.20.450">
    <property type="entry name" value="EAL domain"/>
    <property type="match status" value="1"/>
</dbReference>
<reference evidence="4 5" key="1">
    <citation type="submission" date="2023-07" db="EMBL/GenBank/DDBJ databases">
        <title>Sorghum-associated microbial communities from plants grown in Nebraska, USA.</title>
        <authorList>
            <person name="Schachtman D."/>
        </authorList>
    </citation>
    <scope>NUCLEOTIDE SEQUENCE [LARGE SCALE GENOMIC DNA]</scope>
    <source>
        <strain evidence="4 5">DS1607</strain>
    </source>
</reference>